<evidence type="ECO:0000256" key="1">
    <source>
        <dbReference type="SAM" id="Phobius"/>
    </source>
</evidence>
<evidence type="ECO:0000313" key="4">
    <source>
        <dbReference type="Proteomes" id="UP000199548"/>
    </source>
</evidence>
<evidence type="ECO:0000259" key="2">
    <source>
        <dbReference type="Pfam" id="PF01757"/>
    </source>
</evidence>
<keyword evidence="1" id="KW-0812">Transmembrane</keyword>
<keyword evidence="4" id="KW-1185">Reference proteome</keyword>
<proteinExistence type="predicted"/>
<dbReference type="PANTHER" id="PTHR23028">
    <property type="entry name" value="ACETYLTRANSFERASE"/>
    <property type="match status" value="1"/>
</dbReference>
<keyword evidence="1" id="KW-0472">Membrane</keyword>
<dbReference type="GO" id="GO:0016747">
    <property type="term" value="F:acyltransferase activity, transferring groups other than amino-acyl groups"/>
    <property type="evidence" value="ECO:0007669"/>
    <property type="project" value="InterPro"/>
</dbReference>
<dbReference type="GO" id="GO:0016787">
    <property type="term" value="F:hydrolase activity"/>
    <property type="evidence" value="ECO:0007669"/>
    <property type="project" value="UniProtKB-KW"/>
</dbReference>
<dbReference type="AlphaFoldDB" id="A0A1I3H0E5"/>
<feature type="domain" description="Acyltransferase 3" evidence="2">
    <location>
        <begin position="16"/>
        <end position="308"/>
    </location>
</feature>
<sequence>MIPPNKPNSQWTVLAGLRFVLALCVVITHSGIVAPGYFLWRHVGNTGYPAVFGFFMISGYSIAASLISKPSGYFWRRVRRIYPTYIVALLFSTIVLLPHPLHLPLGQVIVLSNWQTILSNVFMMQGTLTQSVSGDGAVWSLSVEWWCYMLAIVLIRYSVKWTSVLIGLSFAALMIYMRSKGYLVGDSHMPLGLDFLLLAWAWMTGFSFYRAPTKINFALMLILPVIMFDMGDHLPLASVTVAATAALVYLSNEIHIKNDKINKCIKWLGDMSYPLYLLHPPLLYWLSSEASIRNGNVLIICIVLIVSISYYIGSTLMNKIEPQLRHLISGSRSEVSSSRTGTV</sequence>
<name>A0A1I3H0E5_9BURK</name>
<gene>
    <name evidence="3" type="ORF">SAMN05192543_102783</name>
</gene>
<keyword evidence="1" id="KW-1133">Transmembrane helix</keyword>
<feature type="transmembrane region" description="Helical" evidence="1">
    <location>
        <begin position="12"/>
        <end position="40"/>
    </location>
</feature>
<feature type="transmembrane region" description="Helical" evidence="1">
    <location>
        <begin position="191"/>
        <end position="211"/>
    </location>
</feature>
<keyword evidence="3" id="KW-0012">Acyltransferase</keyword>
<feature type="transmembrane region" description="Helical" evidence="1">
    <location>
        <begin position="297"/>
        <end position="317"/>
    </location>
</feature>
<reference evidence="3 4" key="1">
    <citation type="submission" date="2016-10" db="EMBL/GenBank/DDBJ databases">
        <authorList>
            <person name="de Groot N.N."/>
        </authorList>
    </citation>
    <scope>NUCLEOTIDE SEQUENCE [LARGE SCALE GENOMIC DNA]</scope>
    <source>
        <strain evidence="3 4">LMG 23650</strain>
    </source>
</reference>
<dbReference type="PANTHER" id="PTHR23028:SF134">
    <property type="entry name" value="PUTATIVE (AFU_ORTHOLOGUE AFUA_4G08520)-RELATED"/>
    <property type="match status" value="1"/>
</dbReference>
<dbReference type="InterPro" id="IPR050879">
    <property type="entry name" value="Acyltransferase_3"/>
</dbReference>
<evidence type="ECO:0000313" key="3">
    <source>
        <dbReference type="EMBL" id="SFI29131.1"/>
    </source>
</evidence>
<feature type="transmembrane region" description="Helical" evidence="1">
    <location>
        <begin position="233"/>
        <end position="252"/>
    </location>
</feature>
<dbReference type="Pfam" id="PF01757">
    <property type="entry name" value="Acyl_transf_3"/>
    <property type="match status" value="1"/>
</dbReference>
<organism evidence="3 4">
    <name type="scientific">Paraburkholderia megapolitana</name>
    <dbReference type="NCBI Taxonomy" id="420953"/>
    <lineage>
        <taxon>Bacteria</taxon>
        <taxon>Pseudomonadati</taxon>
        <taxon>Pseudomonadota</taxon>
        <taxon>Betaproteobacteria</taxon>
        <taxon>Burkholderiales</taxon>
        <taxon>Burkholderiaceae</taxon>
        <taxon>Paraburkholderia</taxon>
    </lineage>
</organism>
<dbReference type="InterPro" id="IPR002656">
    <property type="entry name" value="Acyl_transf_3_dom"/>
</dbReference>
<keyword evidence="3" id="KW-0808">Transferase</keyword>
<accession>A0A1I3H0E5</accession>
<dbReference type="Proteomes" id="UP000199548">
    <property type="component" value="Unassembled WGS sequence"/>
</dbReference>
<feature type="transmembrane region" description="Helical" evidence="1">
    <location>
        <begin position="46"/>
        <end position="68"/>
    </location>
</feature>
<protein>
    <submittedName>
        <fullName evidence="3">Peptidoglycan/LPS O-acetylase OafA/YrhL, contains acyltransferase and SGNH-hydrolase domains</fullName>
    </submittedName>
</protein>
<keyword evidence="3" id="KW-0378">Hydrolase</keyword>
<feature type="transmembrane region" description="Helical" evidence="1">
    <location>
        <begin position="161"/>
        <end position="179"/>
    </location>
</feature>
<feature type="transmembrane region" description="Helical" evidence="1">
    <location>
        <begin position="80"/>
        <end position="99"/>
    </location>
</feature>
<dbReference type="EMBL" id="FOQU01000002">
    <property type="protein sequence ID" value="SFI29131.1"/>
    <property type="molecule type" value="Genomic_DNA"/>
</dbReference>